<comment type="caution">
    <text evidence="1">The sequence shown here is derived from an EMBL/GenBank/DDBJ whole genome shotgun (WGS) entry which is preliminary data.</text>
</comment>
<dbReference type="Gene3D" id="3.60.15.30">
    <property type="entry name" value="Metallo-beta-lactamase domain"/>
    <property type="match status" value="1"/>
</dbReference>
<dbReference type="InterPro" id="IPR036866">
    <property type="entry name" value="RibonucZ/Hydroxyglut_hydro"/>
</dbReference>
<dbReference type="PANTHER" id="PTHR43223:SF2">
    <property type="entry name" value="METALLO-BETA-LACTAMASE DOMAIN-CONTAINING PROTEIN"/>
    <property type="match status" value="1"/>
</dbReference>
<dbReference type="PANTHER" id="PTHR43223">
    <property type="entry name" value="ALKYL/ARYL-SULFATASE"/>
    <property type="match status" value="1"/>
</dbReference>
<organism evidence="1 2">
    <name type="scientific">Vibrio variabilis</name>
    <dbReference type="NCBI Taxonomy" id="990271"/>
    <lineage>
        <taxon>Bacteria</taxon>
        <taxon>Pseudomonadati</taxon>
        <taxon>Pseudomonadota</taxon>
        <taxon>Gammaproteobacteria</taxon>
        <taxon>Vibrionales</taxon>
        <taxon>Vibrionaceae</taxon>
        <taxon>Vibrio</taxon>
    </lineage>
</organism>
<evidence type="ECO:0000313" key="2">
    <source>
        <dbReference type="Proteomes" id="UP000029223"/>
    </source>
</evidence>
<name>A0ABQ0JAL1_9VIBR</name>
<dbReference type="InterPro" id="IPR052195">
    <property type="entry name" value="Bact_Alkyl/Aryl-Sulfatase"/>
</dbReference>
<keyword evidence="2" id="KW-1185">Reference proteome</keyword>
<proteinExistence type="predicted"/>
<reference evidence="2" key="2">
    <citation type="submission" date="2014-09" db="EMBL/GenBank/DDBJ databases">
        <authorList>
            <consortium name="NBRP consortium"/>
            <person name="Sawabe T."/>
            <person name="Meirelles P."/>
            <person name="Nakanishi M."/>
            <person name="Sayaka M."/>
            <person name="Hattori M."/>
            <person name="Ohkuma M."/>
        </authorList>
    </citation>
    <scope>NUCLEOTIDE SEQUENCE [LARGE SCALE GENOMIC DNA]</scope>
    <source>
        <strain evidence="2">JCM 19239</strain>
    </source>
</reference>
<dbReference type="Proteomes" id="UP000029223">
    <property type="component" value="Unassembled WGS sequence"/>
</dbReference>
<dbReference type="SUPFAM" id="SSF56281">
    <property type="entry name" value="Metallo-hydrolase/oxidoreductase"/>
    <property type="match status" value="1"/>
</dbReference>
<evidence type="ECO:0000313" key="1">
    <source>
        <dbReference type="EMBL" id="GAL25800.1"/>
    </source>
</evidence>
<accession>A0ABQ0JAL1</accession>
<reference evidence="2" key="1">
    <citation type="submission" date="2014-09" db="EMBL/GenBank/DDBJ databases">
        <title>Vibrio variabilis JCM 19239. (C206) whole genome shotgun sequence.</title>
        <authorList>
            <person name="Sawabe T."/>
            <person name="Meirelles P."/>
            <person name="Nakanishi M."/>
            <person name="Sayaka M."/>
            <person name="Hattori M."/>
            <person name="Ohkuma M."/>
        </authorList>
    </citation>
    <scope>NUCLEOTIDE SEQUENCE [LARGE SCALE GENOMIC DNA]</scope>
    <source>
        <strain evidence="2">JCM 19239</strain>
    </source>
</reference>
<protein>
    <submittedName>
        <fullName evidence="1">Alkyl sulfatase or beta-lactamase</fullName>
    </submittedName>
</protein>
<dbReference type="EMBL" id="BBMS01000012">
    <property type="protein sequence ID" value="GAL25800.1"/>
    <property type="molecule type" value="Genomic_DNA"/>
</dbReference>
<gene>
    <name evidence="1" type="ORF">JCM19239_4287</name>
</gene>
<sequence>MRQHLPEAPVKAIIYSHDHYVFGTEPIIEKEQERGNDDILVIGPKGVTRALLESPGTATKFPEIAGVLLSRSLEQFNVFKPTEGPDAGFKNTMNASLGGLVLPSYEVEHGEVKNIGGMDVKFFTQDIDTDSQYQIVAWFPEKRIAMNNIIWGWFPNLYSLRGGDFRNPTLWKNAVDTLIELEPEVLLSTHSTSLVGDTVIMERLEHYKDGIASILDQSLKAILQALPQPK</sequence>